<evidence type="ECO:0000256" key="1">
    <source>
        <dbReference type="SAM" id="MobiDB-lite"/>
    </source>
</evidence>
<gene>
    <name evidence="3" type="ORF">AXG93_4794s1200</name>
</gene>
<feature type="compositionally biased region" description="Basic and acidic residues" evidence="1">
    <location>
        <begin position="87"/>
        <end position="107"/>
    </location>
</feature>
<evidence type="ECO:0000313" key="3">
    <source>
        <dbReference type="EMBL" id="OAE19508.1"/>
    </source>
</evidence>
<feature type="compositionally biased region" description="Polar residues" evidence="1">
    <location>
        <begin position="265"/>
        <end position="275"/>
    </location>
</feature>
<dbReference type="Proteomes" id="UP000077202">
    <property type="component" value="Unassembled WGS sequence"/>
</dbReference>
<feature type="compositionally biased region" description="Basic and acidic residues" evidence="1">
    <location>
        <begin position="252"/>
        <end position="264"/>
    </location>
</feature>
<protein>
    <recommendedName>
        <fullName evidence="2">Nucleotide-diphospho-sugar transferase domain-containing protein</fullName>
    </recommendedName>
</protein>
<feature type="compositionally biased region" description="Basic and acidic residues" evidence="1">
    <location>
        <begin position="127"/>
        <end position="141"/>
    </location>
</feature>
<feature type="compositionally biased region" description="Low complexity" evidence="1">
    <location>
        <begin position="233"/>
        <end position="243"/>
    </location>
</feature>
<feature type="domain" description="Nucleotide-diphospho-sugar transferase" evidence="2">
    <location>
        <begin position="357"/>
        <end position="574"/>
    </location>
</feature>
<feature type="compositionally biased region" description="Polar residues" evidence="1">
    <location>
        <begin position="212"/>
        <end position="221"/>
    </location>
</feature>
<feature type="region of interest" description="Disordered" evidence="1">
    <location>
        <begin position="27"/>
        <end position="107"/>
    </location>
</feature>
<dbReference type="AlphaFoldDB" id="A0A176VEX7"/>
<feature type="compositionally biased region" description="Basic and acidic residues" evidence="1">
    <location>
        <begin position="166"/>
        <end position="175"/>
    </location>
</feature>
<dbReference type="GO" id="GO:0052325">
    <property type="term" value="P:cell wall pectin biosynthetic process"/>
    <property type="evidence" value="ECO:0007669"/>
    <property type="project" value="TreeGrafter"/>
</dbReference>
<feature type="compositionally biased region" description="Basic residues" evidence="1">
    <location>
        <begin position="36"/>
        <end position="50"/>
    </location>
</feature>
<dbReference type="Pfam" id="PF03407">
    <property type="entry name" value="Nucleotid_trans"/>
    <property type="match status" value="1"/>
</dbReference>
<dbReference type="GO" id="GO:0005794">
    <property type="term" value="C:Golgi apparatus"/>
    <property type="evidence" value="ECO:0007669"/>
    <property type="project" value="TreeGrafter"/>
</dbReference>
<dbReference type="PANTHER" id="PTHR46936">
    <property type="entry name" value="ARABINOSYLTRANSFERASE XEG113"/>
    <property type="match status" value="1"/>
</dbReference>
<feature type="region of interest" description="Disordered" evidence="1">
    <location>
        <begin position="124"/>
        <end position="175"/>
    </location>
</feature>
<reference evidence="3" key="1">
    <citation type="submission" date="2016-03" db="EMBL/GenBank/DDBJ databases">
        <title>Mechanisms controlling the formation of the plant cell surface in tip-growing cells are functionally conserved among land plants.</title>
        <authorList>
            <person name="Honkanen S."/>
            <person name="Jones V.A."/>
            <person name="Morieri G."/>
            <person name="Champion C."/>
            <person name="Hetherington A.J."/>
            <person name="Kelly S."/>
            <person name="Saint-Marcoux D."/>
            <person name="Proust H."/>
            <person name="Prescott H."/>
            <person name="Dolan L."/>
        </authorList>
    </citation>
    <scope>NUCLEOTIDE SEQUENCE [LARGE SCALE GENOMIC DNA]</scope>
    <source>
        <tissue evidence="3">Whole gametophyte</tissue>
    </source>
</reference>
<dbReference type="EMBL" id="LVLJ01003848">
    <property type="protein sequence ID" value="OAE19508.1"/>
    <property type="molecule type" value="Genomic_DNA"/>
</dbReference>
<dbReference type="PANTHER" id="PTHR46936:SF1">
    <property type="entry name" value="ARABINOSYLTRANSFERASE XEG113"/>
    <property type="match status" value="1"/>
</dbReference>
<proteinExistence type="predicted"/>
<accession>A0A176VEX7</accession>
<sequence>MLYADRNRVYSDKHMWTCVDHAHRGGISGGLAGRGKLGRKGVRRSGRRRVLSSIARRCTSSTMEPATGHRPSRSEAKRARKSTGAKNQERRLRVEGHRRRSYEGYDRRGRAVAPLTSCIGEASRGATLDRRRQKAATEKSSRKGRQWHASMRGDDVSSLGLASRPRPSDGRVPDCRHGAGVVILSKRYCQECQDRPTNQRPHRAPGAAPTPSFESLGSSRLQLPFFRDDEPDSSGSESSEGFSLPDDTNTSAEKKRKEKVEHVTNRSATGNSKSALQEELKKPIWEVPLAGSKLPSREAFALRKEMVEFRAKKNVIVVTFANHAFMGFVLSWVKSLTDDGVTNILVGNVLILVSLRAMDTELLEDLYWRGVPVFDMGSNMKTFDVGWGTPQFHKMGREKVILVTAFLSLGYELLMCDTDMVWLKNPLPYLERYPSADVLTSSDEVVNTRDDDQLELWNRSFGAYNIGIVHWRPTAVAKAMAAVWKNQLLADDQIWDQNGFNDLMKKKLGPSVDEDSGLVYAYDGSLKLGILPVSLFCSGHTYFVQGLYKQLKLEPYAVHTTFQYAGTEGKRHRLREAKLFFDEPEYYDVPGGFLSYKPSLPENLMSGGEHTVESHFALVNHQLVQVRNALAVASILNRTLVMPALWCRLDRLWFGHPGVLVGTHTPQPFLCPMDHIFEVNAMLKDMNSEEFGETIRFREYSFLENPRCPRKVNESILRAEICEKETPGCGGESSKVSVPGILLLPANATEFELKDALLPYKDAELIEFSSMIGVFRGFSDKATEERFRRRVKTYTGIWCCVQDKEPGHIWYDIYWDEKPKWKPEPPETPADDHQPW</sequence>
<evidence type="ECO:0000313" key="4">
    <source>
        <dbReference type="Proteomes" id="UP000077202"/>
    </source>
</evidence>
<feature type="region of interest" description="Disordered" evidence="1">
    <location>
        <begin position="193"/>
        <end position="275"/>
    </location>
</feature>
<name>A0A176VEX7_MARPO</name>
<keyword evidence="4" id="KW-1185">Reference proteome</keyword>
<dbReference type="InterPro" id="IPR053250">
    <property type="entry name" value="Glycosyltransferase_77"/>
</dbReference>
<comment type="caution">
    <text evidence="3">The sequence shown here is derived from an EMBL/GenBank/DDBJ whole genome shotgun (WGS) entry which is preliminary data.</text>
</comment>
<evidence type="ECO:0000259" key="2">
    <source>
        <dbReference type="Pfam" id="PF03407"/>
    </source>
</evidence>
<organism evidence="3 4">
    <name type="scientific">Marchantia polymorpha subsp. ruderalis</name>
    <dbReference type="NCBI Taxonomy" id="1480154"/>
    <lineage>
        <taxon>Eukaryota</taxon>
        <taxon>Viridiplantae</taxon>
        <taxon>Streptophyta</taxon>
        <taxon>Embryophyta</taxon>
        <taxon>Marchantiophyta</taxon>
        <taxon>Marchantiopsida</taxon>
        <taxon>Marchantiidae</taxon>
        <taxon>Marchantiales</taxon>
        <taxon>Marchantiaceae</taxon>
        <taxon>Marchantia</taxon>
    </lineage>
</organism>
<dbReference type="InterPro" id="IPR005069">
    <property type="entry name" value="Nucl-diP-sugar_transferase"/>
</dbReference>
<dbReference type="GO" id="GO:0052636">
    <property type="term" value="F:arabinosyltransferase activity"/>
    <property type="evidence" value="ECO:0007669"/>
    <property type="project" value="TreeGrafter"/>
</dbReference>